<feature type="non-terminal residue" evidence="3">
    <location>
        <position position="1"/>
    </location>
</feature>
<dbReference type="InterPro" id="IPR005674">
    <property type="entry name" value="CocE/Ser_esterase"/>
</dbReference>
<dbReference type="Gene3D" id="3.40.50.1820">
    <property type="entry name" value="alpha/beta hydrolase"/>
    <property type="match status" value="1"/>
</dbReference>
<keyword evidence="1" id="KW-0378">Hydrolase</keyword>
<dbReference type="InterPro" id="IPR008979">
    <property type="entry name" value="Galactose-bd-like_sf"/>
</dbReference>
<organism evidence="3">
    <name type="scientific">marine sediment metagenome</name>
    <dbReference type="NCBI Taxonomy" id="412755"/>
    <lineage>
        <taxon>unclassified sequences</taxon>
        <taxon>metagenomes</taxon>
        <taxon>ecological metagenomes</taxon>
    </lineage>
</organism>
<protein>
    <recommendedName>
        <fullName evidence="2">Xaa-Pro dipeptidyl-peptidase C-terminal domain-containing protein</fullName>
    </recommendedName>
</protein>
<dbReference type="GO" id="GO:0008239">
    <property type="term" value="F:dipeptidyl-peptidase activity"/>
    <property type="evidence" value="ECO:0007669"/>
    <property type="project" value="InterPro"/>
</dbReference>
<dbReference type="PANTHER" id="PTHR43056">
    <property type="entry name" value="PEPTIDASE S9 PROLYL OLIGOPEPTIDASE"/>
    <property type="match status" value="1"/>
</dbReference>
<dbReference type="InterPro" id="IPR000383">
    <property type="entry name" value="Xaa-Pro-like_dom"/>
</dbReference>
<comment type="caution">
    <text evidence="3">The sequence shown here is derived from an EMBL/GenBank/DDBJ whole genome shotgun (WGS) entry which is preliminary data.</text>
</comment>
<dbReference type="InterPro" id="IPR029058">
    <property type="entry name" value="AB_hydrolase_fold"/>
</dbReference>
<evidence type="ECO:0000259" key="2">
    <source>
        <dbReference type="SMART" id="SM00939"/>
    </source>
</evidence>
<dbReference type="Pfam" id="PF02129">
    <property type="entry name" value="Peptidase_S15"/>
    <property type="match status" value="1"/>
</dbReference>
<reference evidence="3" key="1">
    <citation type="journal article" date="2015" name="Nature">
        <title>Complex archaea that bridge the gap between prokaryotes and eukaryotes.</title>
        <authorList>
            <person name="Spang A."/>
            <person name="Saw J.H."/>
            <person name="Jorgensen S.L."/>
            <person name="Zaremba-Niedzwiedzka K."/>
            <person name="Martijn J."/>
            <person name="Lind A.E."/>
            <person name="van Eijk R."/>
            <person name="Schleper C."/>
            <person name="Guy L."/>
            <person name="Ettema T.J."/>
        </authorList>
    </citation>
    <scope>NUCLEOTIDE SEQUENCE</scope>
</reference>
<dbReference type="PANTHER" id="PTHR43056:SF10">
    <property type="entry name" value="COCE_NOND FAMILY, PUTATIVE (AFU_ORTHOLOGUE AFUA_7G00600)-RELATED"/>
    <property type="match status" value="1"/>
</dbReference>
<dbReference type="SMART" id="SM00939">
    <property type="entry name" value="PepX_C"/>
    <property type="match status" value="1"/>
</dbReference>
<dbReference type="EMBL" id="LAZR01004397">
    <property type="protein sequence ID" value="KKN08974.1"/>
    <property type="molecule type" value="Genomic_DNA"/>
</dbReference>
<dbReference type="AlphaFoldDB" id="A0A0F9MT79"/>
<dbReference type="InterPro" id="IPR013736">
    <property type="entry name" value="Xaa-Pro_dipept_C"/>
</dbReference>
<proteinExistence type="predicted"/>
<dbReference type="InterPro" id="IPR050585">
    <property type="entry name" value="Xaa-Pro_dipeptidyl-ppase/CocE"/>
</dbReference>
<evidence type="ECO:0000313" key="3">
    <source>
        <dbReference type="EMBL" id="KKN08974.1"/>
    </source>
</evidence>
<dbReference type="NCBIfam" id="TIGR00976">
    <property type="entry name" value="CocE_NonD"/>
    <property type="match status" value="1"/>
</dbReference>
<dbReference type="Pfam" id="PF08530">
    <property type="entry name" value="PepX_C"/>
    <property type="match status" value="1"/>
</dbReference>
<feature type="domain" description="Xaa-Pro dipeptidyl-peptidase C-terminal" evidence="2">
    <location>
        <begin position="478"/>
        <end position="727"/>
    </location>
</feature>
<dbReference type="Gene3D" id="1.10.3020.10">
    <property type="entry name" value="alpha-amino acid ester hydrolase ( Helical cap domain)"/>
    <property type="match status" value="1"/>
</dbReference>
<evidence type="ECO:0000256" key="1">
    <source>
        <dbReference type="ARBA" id="ARBA00022801"/>
    </source>
</evidence>
<sequence>RAWKLSSTKEGGLIVVQDDDSKIIWESPTKVVLIDKTGMRQTLESTFPILFFETQYLSANSGVLDAYFKNHPVDNVLKISTFFLGDLVDMEFRKSKKRVESIQGASSNVWIWTGEKDIPGGAIPGRNSKVPFDLVFTEGLQLVGWFYPSNDNVTIEEGYEEFVTLKSWNDPLISKPVYKAVKHEEKIMVSMSDGISLATTVFLPGNSDINEEMALKGPFPTILMRTPYNRKRYWDIFKFVSRGYAVVIQDTRGRYDSEGTFLPFVDEKSDGDETISWVAKQSWCDGNIGMIGASYGGMVQWHAAYKGNPYLKCLISQNPGGPGHVDSPYQRGSFTTGYLTWFLIVGSTPEEFEKAKRKSLYDVTMTLPLIDADKRAVGHEISFLREFLKHPTLDDFWKKGDIKRWVENIDLPVLFESGWYDDVLRGTIYYYDMMKGNDRKNQHLILGPWRHGFNRTRKINKFTFGDNAIMEDLNYINVRWFDRWLKGIENGMEKDPLVQYYTMGENRWKTADTWPPKNVKKEEWYFHSKGMANKPQDGGWIGLVSPHKEKPDHYIYDPRNPTPYLCDVRYNELNPPEDYQEVERRQDTLVYTSELLKEDLEISGDVSAVIYASTDCRDTDWLVRLTDVFPDGQSIRLVDGLVKARFRKSVEKEELITPGKIYEYRVPMTWTSHKFLKGHRLRVSIASASAGYLVVNTNTGNPVATDTEYKTAHQTIYHDEKYPSYIILPVYKEGN</sequence>
<name>A0A0F9MT79_9ZZZZ</name>
<dbReference type="SUPFAM" id="SSF49785">
    <property type="entry name" value="Galactose-binding domain-like"/>
    <property type="match status" value="1"/>
</dbReference>
<gene>
    <name evidence="3" type="ORF">LCGC14_1051320</name>
</gene>
<dbReference type="SUPFAM" id="SSF53474">
    <property type="entry name" value="alpha/beta-Hydrolases"/>
    <property type="match status" value="1"/>
</dbReference>
<accession>A0A0F9MT79</accession>
<dbReference type="Gene3D" id="2.60.120.260">
    <property type="entry name" value="Galactose-binding domain-like"/>
    <property type="match status" value="1"/>
</dbReference>